<dbReference type="STRING" id="645134.A0A0L0HSQ1"/>
<dbReference type="InterPro" id="IPR014790">
    <property type="entry name" value="MutL_C"/>
</dbReference>
<feature type="region of interest" description="Disordered" evidence="4">
    <location>
        <begin position="469"/>
        <end position="495"/>
    </location>
</feature>
<dbReference type="Pfam" id="PF01119">
    <property type="entry name" value="DNA_mis_repair"/>
    <property type="match status" value="1"/>
</dbReference>
<dbReference type="Gene3D" id="3.30.1540.20">
    <property type="entry name" value="MutL, C-terminal domain, dimerisation subdomain"/>
    <property type="match status" value="1"/>
</dbReference>
<dbReference type="GeneID" id="27685187"/>
<dbReference type="GO" id="GO:0016887">
    <property type="term" value="F:ATP hydrolysis activity"/>
    <property type="evidence" value="ECO:0007669"/>
    <property type="project" value="InterPro"/>
</dbReference>
<dbReference type="SMART" id="SM00853">
    <property type="entry name" value="MutL_C"/>
    <property type="match status" value="1"/>
</dbReference>
<feature type="region of interest" description="Disordered" evidence="4">
    <location>
        <begin position="371"/>
        <end position="409"/>
    </location>
</feature>
<dbReference type="SUPFAM" id="SSF118116">
    <property type="entry name" value="DNA mismatch repair protein MutL"/>
    <property type="match status" value="1"/>
</dbReference>
<dbReference type="InterPro" id="IPR014762">
    <property type="entry name" value="DNA_mismatch_repair_CS"/>
</dbReference>
<accession>A0A0L0HSQ1</accession>
<dbReference type="AlphaFoldDB" id="A0A0L0HSQ1"/>
<dbReference type="FunFam" id="3.30.1370.100:FF:000001">
    <property type="entry name" value="Mismatch repair endonuclease pms1, putative"/>
    <property type="match status" value="1"/>
</dbReference>
<dbReference type="InterPro" id="IPR014721">
    <property type="entry name" value="Ribsml_uS5_D2-typ_fold_subgr"/>
</dbReference>
<dbReference type="GO" id="GO:0032389">
    <property type="term" value="C:MutLalpha complex"/>
    <property type="evidence" value="ECO:0007669"/>
    <property type="project" value="TreeGrafter"/>
</dbReference>
<evidence type="ECO:0000256" key="3">
    <source>
        <dbReference type="ARBA" id="ARBA00070941"/>
    </source>
</evidence>
<organism evidence="7 8">
    <name type="scientific">Spizellomyces punctatus (strain DAOM BR117)</name>
    <dbReference type="NCBI Taxonomy" id="645134"/>
    <lineage>
        <taxon>Eukaryota</taxon>
        <taxon>Fungi</taxon>
        <taxon>Fungi incertae sedis</taxon>
        <taxon>Chytridiomycota</taxon>
        <taxon>Chytridiomycota incertae sedis</taxon>
        <taxon>Chytridiomycetes</taxon>
        <taxon>Spizellomycetales</taxon>
        <taxon>Spizellomycetaceae</taxon>
        <taxon>Spizellomyces</taxon>
    </lineage>
</organism>
<dbReference type="VEuPathDB" id="FungiDB:SPPG_01529"/>
<dbReference type="InterPro" id="IPR002099">
    <property type="entry name" value="MutL/Mlh/PMS"/>
</dbReference>
<dbReference type="CDD" id="cd16926">
    <property type="entry name" value="HATPase_MutL-MLH-PMS-like"/>
    <property type="match status" value="1"/>
</dbReference>
<dbReference type="RefSeq" id="XP_016612126.1">
    <property type="nucleotide sequence ID" value="XM_016749847.1"/>
</dbReference>
<proteinExistence type="inferred from homology"/>
<dbReference type="eggNOG" id="KOG1978">
    <property type="taxonomic scope" value="Eukaryota"/>
</dbReference>
<dbReference type="InterPro" id="IPR036890">
    <property type="entry name" value="HATPase_C_sf"/>
</dbReference>
<dbReference type="SUPFAM" id="SSF55874">
    <property type="entry name" value="ATPase domain of HSP90 chaperone/DNA topoisomerase II/histidine kinase"/>
    <property type="match status" value="1"/>
</dbReference>
<keyword evidence="2" id="KW-0227">DNA damage</keyword>
<dbReference type="Gene3D" id="3.30.230.10">
    <property type="match status" value="1"/>
</dbReference>
<dbReference type="GO" id="GO:0030983">
    <property type="term" value="F:mismatched DNA binding"/>
    <property type="evidence" value="ECO:0007669"/>
    <property type="project" value="InterPro"/>
</dbReference>
<dbReference type="GO" id="GO:0140664">
    <property type="term" value="F:ATP-dependent DNA damage sensor activity"/>
    <property type="evidence" value="ECO:0007669"/>
    <property type="project" value="InterPro"/>
</dbReference>
<evidence type="ECO:0000313" key="8">
    <source>
        <dbReference type="Proteomes" id="UP000053201"/>
    </source>
</evidence>
<dbReference type="SMART" id="SM01340">
    <property type="entry name" value="DNA_mis_repair"/>
    <property type="match status" value="1"/>
</dbReference>
<dbReference type="EMBL" id="KQ257451">
    <property type="protein sequence ID" value="KND04087.1"/>
    <property type="molecule type" value="Genomic_DNA"/>
</dbReference>
<dbReference type="Pfam" id="PF13589">
    <property type="entry name" value="HATPase_c_3"/>
    <property type="match status" value="1"/>
</dbReference>
<evidence type="ECO:0000256" key="4">
    <source>
        <dbReference type="SAM" id="MobiDB-lite"/>
    </source>
</evidence>
<evidence type="ECO:0000256" key="2">
    <source>
        <dbReference type="ARBA" id="ARBA00022763"/>
    </source>
</evidence>
<dbReference type="SUPFAM" id="SSF54211">
    <property type="entry name" value="Ribosomal protein S5 domain 2-like"/>
    <property type="match status" value="1"/>
</dbReference>
<dbReference type="InParanoid" id="A0A0L0HSQ1"/>
<protein>
    <recommendedName>
        <fullName evidence="3">DNA mismatch repair protein PMS1</fullName>
    </recommendedName>
</protein>
<feature type="compositionally biased region" description="Basic and acidic residues" evidence="4">
    <location>
        <begin position="473"/>
        <end position="482"/>
    </location>
</feature>
<dbReference type="Proteomes" id="UP000053201">
    <property type="component" value="Unassembled WGS sequence"/>
</dbReference>
<comment type="similarity">
    <text evidence="1">Belongs to the DNA mismatch repair MutL/HexB family.</text>
</comment>
<dbReference type="PROSITE" id="PS00058">
    <property type="entry name" value="DNA_MISMATCH_REPAIR_1"/>
    <property type="match status" value="1"/>
</dbReference>
<dbReference type="InterPro" id="IPR020568">
    <property type="entry name" value="Ribosomal_Su5_D2-typ_SF"/>
</dbReference>
<evidence type="ECO:0000256" key="1">
    <source>
        <dbReference type="ARBA" id="ARBA00006082"/>
    </source>
</evidence>
<feature type="domain" description="DNA mismatch repair protein S5" evidence="6">
    <location>
        <begin position="233"/>
        <end position="361"/>
    </location>
</feature>
<feature type="compositionally biased region" description="Polar residues" evidence="4">
    <location>
        <begin position="384"/>
        <end position="398"/>
    </location>
</feature>
<feature type="domain" description="MutL C-terminal dimerisation" evidence="5">
    <location>
        <begin position="573"/>
        <end position="717"/>
    </location>
</feature>
<evidence type="ECO:0000313" key="7">
    <source>
        <dbReference type="EMBL" id="KND04087.1"/>
    </source>
</evidence>
<dbReference type="OrthoDB" id="10263226at2759"/>
<keyword evidence="8" id="KW-1185">Reference proteome</keyword>
<sequence length="769" mass="85855">MAGHVKVGEMSSEEVNQASIKSIDKASIHRICSGQVILDLATAVKELVENSIDAGATSIEVRLKEYGSESVEVIDNGFGISPHDYSTLALKHYTSKIAEFDDIYRVNSFGFRGEALSSLCSFAKVTVVTCTEDQVPVGTKLEYDSRGKLVASAPLARAKGTTVALSNLFHSLPVRLHEFKRNLKREYAKCLDLIQAYAIICTGIRISFSNQIGKGERSRIFTTHGNITLRDNISNVFGAKLRDQLVPVEIKLTGMEGDSEIPTLVVTGFISRPDPHYARNSTDRQYFFINKRPCDMPKIAKVVNEIYGGFVTHKYPIAILNLELEAGRYDVNITPDKRTVLLQDERQLVDALKEQLREFLETFQGTYATQRPVEPSFDGRLSSKETLSQRGSVKSSPVITPRHVASSPEVPEDIFHEPLAADPADIEYTPSDASIELVEAEPIPRTEMNVDISDEEVENAGSAWGALLKGKRRAESTKKDTAGPRVKKSRKQAADGTRHRAFALRKYLADISSGATMAFDPVQITARMRQRQRQRAELRKRQIRTVPLVTDENTAVEELNRLIRKEDFKRMQVLGQFNLGFIVVRLGNDLFIIDQHASDEKYNYENLKRTMKIETQKLLQPIALDLTAQQELIAAEHEDILRNNGFQIAFDPDAPPSQRVTLLALPQSKGVSFSIKDLEELLHKLGDGADEDVRCSRLNTLMASKACRTAVMIGTALDMGQMKKIVVQMGEMDQPWNCPHGRPTMRHLADLKTISSEYSQRAACFGVED</sequence>
<dbReference type="Gene3D" id="3.30.565.10">
    <property type="entry name" value="Histidine kinase-like ATPase, C-terminal domain"/>
    <property type="match status" value="1"/>
</dbReference>
<dbReference type="GO" id="GO:0000710">
    <property type="term" value="P:meiotic mismatch repair"/>
    <property type="evidence" value="ECO:0007669"/>
    <property type="project" value="UniProtKB-ARBA"/>
</dbReference>
<reference evidence="7 8" key="1">
    <citation type="submission" date="2009-08" db="EMBL/GenBank/DDBJ databases">
        <title>The Genome Sequence of Spizellomyces punctatus strain DAOM BR117.</title>
        <authorList>
            <consortium name="The Broad Institute Genome Sequencing Platform"/>
            <person name="Russ C."/>
            <person name="Cuomo C."/>
            <person name="Shea T."/>
            <person name="Young S.K."/>
            <person name="Zeng Q."/>
            <person name="Koehrsen M."/>
            <person name="Haas B."/>
            <person name="Borodovsky M."/>
            <person name="Guigo R."/>
            <person name="Alvarado L."/>
            <person name="Berlin A."/>
            <person name="Bochicchio J."/>
            <person name="Borenstein D."/>
            <person name="Chapman S."/>
            <person name="Chen Z."/>
            <person name="Engels R."/>
            <person name="Freedman E."/>
            <person name="Gellesch M."/>
            <person name="Goldberg J."/>
            <person name="Griggs A."/>
            <person name="Gujja S."/>
            <person name="Heiman D."/>
            <person name="Hepburn T."/>
            <person name="Howarth C."/>
            <person name="Jen D."/>
            <person name="Larson L."/>
            <person name="Lewis B."/>
            <person name="Mehta T."/>
            <person name="Park D."/>
            <person name="Pearson M."/>
            <person name="Roberts A."/>
            <person name="Saif S."/>
            <person name="Shenoy N."/>
            <person name="Sisk P."/>
            <person name="Stolte C."/>
            <person name="Sykes S."/>
            <person name="Thomson T."/>
            <person name="Walk T."/>
            <person name="White J."/>
            <person name="Yandava C."/>
            <person name="Burger G."/>
            <person name="Gray M.W."/>
            <person name="Holland P.W.H."/>
            <person name="King N."/>
            <person name="Lang F.B.F."/>
            <person name="Roger A.J."/>
            <person name="Ruiz-Trillo I."/>
            <person name="Lander E."/>
            <person name="Nusbaum C."/>
        </authorList>
    </citation>
    <scope>NUCLEOTIDE SEQUENCE [LARGE SCALE GENOMIC DNA]</scope>
    <source>
        <strain evidence="7 8">DAOM BR117</strain>
    </source>
</reference>
<dbReference type="InterPro" id="IPR042121">
    <property type="entry name" value="MutL_C_regsub"/>
</dbReference>
<dbReference type="InterPro" id="IPR042120">
    <property type="entry name" value="MutL_C_dimsub"/>
</dbReference>
<dbReference type="CDD" id="cd03484">
    <property type="entry name" value="MutL_Trans_hPMS_2_like"/>
    <property type="match status" value="1"/>
</dbReference>
<dbReference type="FunFam" id="3.30.1540.20:FF:000019">
    <property type="entry name" value="PMS1 homolog 2, mismatch repair system component"/>
    <property type="match status" value="1"/>
</dbReference>
<dbReference type="NCBIfam" id="TIGR00585">
    <property type="entry name" value="mutl"/>
    <property type="match status" value="1"/>
</dbReference>
<dbReference type="OMA" id="SFNNVQY"/>
<dbReference type="InterPro" id="IPR038973">
    <property type="entry name" value="MutL/Mlh/Pms-like"/>
</dbReference>
<dbReference type="FunFam" id="3.30.565.10:FF:000014">
    <property type="entry name" value="Mismatch repair endonuclease pms1, putative"/>
    <property type="match status" value="1"/>
</dbReference>
<dbReference type="GO" id="GO:0005524">
    <property type="term" value="F:ATP binding"/>
    <property type="evidence" value="ECO:0007669"/>
    <property type="project" value="InterPro"/>
</dbReference>
<evidence type="ECO:0000259" key="6">
    <source>
        <dbReference type="SMART" id="SM01340"/>
    </source>
</evidence>
<dbReference type="PANTHER" id="PTHR10073:SF52">
    <property type="entry name" value="MISMATCH REPAIR ENDONUCLEASE PMS2"/>
    <property type="match status" value="1"/>
</dbReference>
<evidence type="ECO:0000259" key="5">
    <source>
        <dbReference type="SMART" id="SM00853"/>
    </source>
</evidence>
<dbReference type="InterPro" id="IPR013507">
    <property type="entry name" value="DNA_mismatch_S5_2-like"/>
</dbReference>
<gene>
    <name evidence="7" type="ORF">SPPG_01529</name>
</gene>
<dbReference type="Pfam" id="PF08676">
    <property type="entry name" value="MutL_C"/>
    <property type="match status" value="1"/>
</dbReference>
<dbReference type="FunCoup" id="A0A0L0HSQ1">
    <property type="interactions" value="395"/>
</dbReference>
<dbReference type="PANTHER" id="PTHR10073">
    <property type="entry name" value="DNA MISMATCH REPAIR PROTEIN MLH, PMS, MUTL"/>
    <property type="match status" value="1"/>
</dbReference>
<name>A0A0L0HSQ1_SPIPD</name>
<dbReference type="Gene3D" id="3.30.1370.100">
    <property type="entry name" value="MutL, C-terminal domain, regulatory subdomain"/>
    <property type="match status" value="1"/>
</dbReference>
<dbReference type="InterPro" id="IPR037198">
    <property type="entry name" value="MutL_C_sf"/>
</dbReference>